<dbReference type="SMART" id="SM00028">
    <property type="entry name" value="TPR"/>
    <property type="match status" value="10"/>
</dbReference>
<dbReference type="PANTHER" id="PTHR12558">
    <property type="entry name" value="CELL DIVISION CYCLE 16,23,27"/>
    <property type="match status" value="1"/>
</dbReference>
<dbReference type="InterPro" id="IPR019734">
    <property type="entry name" value="TPR_rpt"/>
</dbReference>
<dbReference type="PROSITE" id="PS50005">
    <property type="entry name" value="TPR"/>
    <property type="match status" value="2"/>
</dbReference>
<comment type="caution">
    <text evidence="10">The sequence shown here is derived from an EMBL/GenBank/DDBJ whole genome shotgun (WGS) entry which is preliminary data.</text>
</comment>
<dbReference type="Proteomes" id="UP000321513">
    <property type="component" value="Unassembled WGS sequence"/>
</dbReference>
<evidence type="ECO:0000256" key="7">
    <source>
        <dbReference type="PROSITE-ProRule" id="PRU00339"/>
    </source>
</evidence>
<feature type="chain" id="PRO_5021977676" description="Outer membrane lipoprotein BamD-like domain-containing protein" evidence="8">
    <location>
        <begin position="27"/>
        <end position="1015"/>
    </location>
</feature>
<evidence type="ECO:0000256" key="2">
    <source>
        <dbReference type="ARBA" id="ARBA00022729"/>
    </source>
</evidence>
<dbReference type="Gene3D" id="1.25.40.10">
    <property type="entry name" value="Tetratricopeptide repeat domain"/>
    <property type="match status" value="5"/>
</dbReference>
<dbReference type="EMBL" id="BJYT01000001">
    <property type="protein sequence ID" value="GEO07939.1"/>
    <property type="molecule type" value="Genomic_DNA"/>
</dbReference>
<keyword evidence="4" id="KW-0498">Mitosis</keyword>
<dbReference type="GO" id="GO:0031145">
    <property type="term" value="P:anaphase-promoting complex-dependent catabolic process"/>
    <property type="evidence" value="ECO:0007669"/>
    <property type="project" value="TreeGrafter"/>
</dbReference>
<keyword evidence="7" id="KW-0802">TPR repeat</keyword>
<feature type="signal peptide" evidence="8">
    <location>
        <begin position="1"/>
        <end position="26"/>
    </location>
</feature>
<dbReference type="GO" id="GO:0051301">
    <property type="term" value="P:cell division"/>
    <property type="evidence" value="ECO:0007669"/>
    <property type="project" value="UniProtKB-KW"/>
</dbReference>
<evidence type="ECO:0000259" key="9">
    <source>
        <dbReference type="Pfam" id="PF13525"/>
    </source>
</evidence>
<dbReference type="SUPFAM" id="SSF48452">
    <property type="entry name" value="TPR-like"/>
    <property type="match status" value="5"/>
</dbReference>
<dbReference type="PANTHER" id="PTHR12558:SF9">
    <property type="entry name" value="CELL DIVISION CYCLE PROTEIN 16 HOMOLOG"/>
    <property type="match status" value="1"/>
</dbReference>
<dbReference type="GO" id="GO:0005737">
    <property type="term" value="C:cytoplasm"/>
    <property type="evidence" value="ECO:0007669"/>
    <property type="project" value="TreeGrafter"/>
</dbReference>
<organism evidence="10 11">
    <name type="scientific">Segetibacter aerophilus</name>
    <dbReference type="NCBI Taxonomy" id="670293"/>
    <lineage>
        <taxon>Bacteria</taxon>
        <taxon>Pseudomonadati</taxon>
        <taxon>Bacteroidota</taxon>
        <taxon>Chitinophagia</taxon>
        <taxon>Chitinophagales</taxon>
        <taxon>Chitinophagaceae</taxon>
        <taxon>Segetibacter</taxon>
    </lineage>
</organism>
<feature type="repeat" description="TPR" evidence="7">
    <location>
        <begin position="660"/>
        <end position="693"/>
    </location>
</feature>
<evidence type="ECO:0000313" key="11">
    <source>
        <dbReference type="Proteomes" id="UP000321513"/>
    </source>
</evidence>
<feature type="repeat" description="TPR" evidence="7">
    <location>
        <begin position="512"/>
        <end position="545"/>
    </location>
</feature>
<sequence>MIAIVKRSLCAAALVLAVHSHPLAQATQANIDPDANFKLAKELYQKEQFSLAYPLFKNISFAHSPNSKLPVSTQLEAKYYTIVCGLKLNESTSEGAAKEFIESEHNAPRIQMLSYQLGEYYYRQQKFAESLTYYEKAGIDNLSNREIAEMQFHQAYSYFTLEQFDKAKPLFNSIRQISSDPNYLDANYYFGFISFYEKNYPLALEAFRKVENQPTYQKIVPYYIAEILYFNGEKDKAIAYGEEKLNSGGQYYDLQLRQLIGHAYFEKKNYQKALPYLQEYNTKAGKVSREDLYEISYTYYETNQLPKAIAGFKELGGKEDSLAQNSMYLLADAYLKTGQKVNARSAFLFCASNSSNPVQKEISLFNYAKLSFDLGYQDIASSELQSFINTYPRSTYLPEAKELLVNVLANTNNYKDALTLYESLPGKSETVKKVYPKIIYGRAVELINEQQLDKADALLDEVIKAPYNTTQLPFAYFWKGEIAYRNKKVDQAIEYLSNYLKNPVSGGEVNVTNARYDLGHANLQKENYRQALGYFEQVTKRVDRNSTPVEQDAYLRSADAQFMNRNYRQAQTMYETVINNNLASADYALYQKAIISGAANRNTDKIKELQSLEQRYPGSSLIPDANLEIANTYLAAEDYRSAITPLNKIVKNKNATSLHPQGYLKLGVAYFNLDNNQEALASFKTLISSFPNSAESDAAVEYVRDIFVSEQKPSEYVAFMKANGKDVSYTEADSLTYASAETRFNNNDQQNALNGFKDYLNKFPNGRYSIDANYKVAEIYNGKKDYPNALIGYTYVASKAPNKFAEKSVLQAARINFFELKNYEDAELYFTQLKGLATQPDIQLEAMRGLLRSQYRLNQWKDAVPNAQELLTQKGVATDDKMMANMVIAKSHQANKDIDAATSAYRTVIALGKSEFAAEARYQLAFIAFQQNKYAEAEKAAFEVVNKAGSYEYWTTKSYILLGDIYFKQKDYFNAEATLKSVSENATIPELKQEAQQKLDAVIAEKNANSKVAKQ</sequence>
<evidence type="ECO:0000313" key="10">
    <source>
        <dbReference type="EMBL" id="GEO07939.1"/>
    </source>
</evidence>
<evidence type="ECO:0000256" key="8">
    <source>
        <dbReference type="SAM" id="SignalP"/>
    </source>
</evidence>
<gene>
    <name evidence="10" type="ORF">SAE01_04350</name>
</gene>
<proteinExistence type="predicted"/>
<keyword evidence="5" id="KW-0833">Ubl conjugation pathway</keyword>
<keyword evidence="1" id="KW-0132">Cell division</keyword>
<keyword evidence="11" id="KW-1185">Reference proteome</keyword>
<evidence type="ECO:0000256" key="6">
    <source>
        <dbReference type="ARBA" id="ARBA00023306"/>
    </source>
</evidence>
<dbReference type="GO" id="GO:0016567">
    <property type="term" value="P:protein ubiquitination"/>
    <property type="evidence" value="ECO:0007669"/>
    <property type="project" value="TreeGrafter"/>
</dbReference>
<evidence type="ECO:0000256" key="3">
    <source>
        <dbReference type="ARBA" id="ARBA00022737"/>
    </source>
</evidence>
<feature type="domain" description="Outer membrane lipoprotein BamD-like" evidence="9">
    <location>
        <begin position="587"/>
        <end position="697"/>
    </location>
</feature>
<keyword evidence="2 8" id="KW-0732">Signal</keyword>
<name>A0A512B7P8_9BACT</name>
<evidence type="ECO:0000256" key="5">
    <source>
        <dbReference type="ARBA" id="ARBA00022786"/>
    </source>
</evidence>
<evidence type="ECO:0000256" key="1">
    <source>
        <dbReference type="ARBA" id="ARBA00022618"/>
    </source>
</evidence>
<keyword evidence="6" id="KW-0131">Cell cycle</keyword>
<dbReference type="Pfam" id="PF13432">
    <property type="entry name" value="TPR_16"/>
    <property type="match status" value="4"/>
</dbReference>
<evidence type="ECO:0000256" key="4">
    <source>
        <dbReference type="ARBA" id="ARBA00022776"/>
    </source>
</evidence>
<dbReference type="Pfam" id="PF13525">
    <property type="entry name" value="YfiO"/>
    <property type="match status" value="1"/>
</dbReference>
<dbReference type="AlphaFoldDB" id="A0A512B7P8"/>
<dbReference type="RefSeq" id="WP_147201883.1">
    <property type="nucleotide sequence ID" value="NZ_BJYT01000001.1"/>
</dbReference>
<accession>A0A512B7P8</accession>
<reference evidence="10 11" key="1">
    <citation type="submission" date="2019-07" db="EMBL/GenBank/DDBJ databases">
        <title>Whole genome shotgun sequence of Segetibacter aerophilus NBRC 106135.</title>
        <authorList>
            <person name="Hosoyama A."/>
            <person name="Uohara A."/>
            <person name="Ohji S."/>
            <person name="Ichikawa N."/>
        </authorList>
    </citation>
    <scope>NUCLEOTIDE SEQUENCE [LARGE SCALE GENOMIC DNA]</scope>
    <source>
        <strain evidence="10 11">NBRC 106135</strain>
    </source>
</reference>
<dbReference type="OrthoDB" id="9814448at2"/>
<keyword evidence="3" id="KW-0677">Repeat</keyword>
<protein>
    <recommendedName>
        <fullName evidence="9">Outer membrane lipoprotein BamD-like domain-containing protein</fullName>
    </recommendedName>
</protein>
<dbReference type="InterPro" id="IPR039565">
    <property type="entry name" value="BamD-like"/>
</dbReference>
<dbReference type="InterPro" id="IPR011990">
    <property type="entry name" value="TPR-like_helical_dom_sf"/>
</dbReference>